<gene>
    <name evidence="2" type="ORF">B0A55_11489</name>
</gene>
<sequence length="68" mass="7045">DGSETAASSKPPVKGDSGQISSKQFGMSNSPTRHSTQIDQDPEKSKKSEGGPDTAKVMGTVDPNRPAT</sequence>
<feature type="non-terminal residue" evidence="2">
    <location>
        <position position="1"/>
    </location>
</feature>
<organism evidence="2 3">
    <name type="scientific">Friedmanniomyces simplex</name>
    <dbReference type="NCBI Taxonomy" id="329884"/>
    <lineage>
        <taxon>Eukaryota</taxon>
        <taxon>Fungi</taxon>
        <taxon>Dikarya</taxon>
        <taxon>Ascomycota</taxon>
        <taxon>Pezizomycotina</taxon>
        <taxon>Dothideomycetes</taxon>
        <taxon>Dothideomycetidae</taxon>
        <taxon>Mycosphaerellales</taxon>
        <taxon>Teratosphaeriaceae</taxon>
        <taxon>Friedmanniomyces</taxon>
    </lineage>
</organism>
<dbReference type="OrthoDB" id="4590707at2759"/>
<accession>A0A4U0W6F3</accession>
<dbReference type="EMBL" id="NAJQ01001507">
    <property type="protein sequence ID" value="TKA57877.1"/>
    <property type="molecule type" value="Genomic_DNA"/>
</dbReference>
<keyword evidence="3" id="KW-1185">Reference proteome</keyword>
<dbReference type="STRING" id="329884.A0A4U0W6F3"/>
<comment type="caution">
    <text evidence="2">The sequence shown here is derived from an EMBL/GenBank/DDBJ whole genome shotgun (WGS) entry which is preliminary data.</text>
</comment>
<dbReference type="Proteomes" id="UP000309340">
    <property type="component" value="Unassembled WGS sequence"/>
</dbReference>
<dbReference type="AlphaFoldDB" id="A0A4U0W6F3"/>
<evidence type="ECO:0000313" key="3">
    <source>
        <dbReference type="Proteomes" id="UP000309340"/>
    </source>
</evidence>
<reference evidence="2 3" key="1">
    <citation type="submission" date="2017-03" db="EMBL/GenBank/DDBJ databases">
        <title>Genomes of endolithic fungi from Antarctica.</title>
        <authorList>
            <person name="Coleine C."/>
            <person name="Masonjones S."/>
            <person name="Stajich J.E."/>
        </authorList>
    </citation>
    <scope>NUCLEOTIDE SEQUENCE [LARGE SCALE GENOMIC DNA]</scope>
    <source>
        <strain evidence="2 3">CCFEE 5184</strain>
    </source>
</reference>
<evidence type="ECO:0000313" key="2">
    <source>
        <dbReference type="EMBL" id="TKA57877.1"/>
    </source>
</evidence>
<feature type="compositionally biased region" description="Basic and acidic residues" evidence="1">
    <location>
        <begin position="41"/>
        <end position="50"/>
    </location>
</feature>
<protein>
    <submittedName>
        <fullName evidence="2">Uncharacterized protein</fullName>
    </submittedName>
</protein>
<feature type="region of interest" description="Disordered" evidence="1">
    <location>
        <begin position="1"/>
        <end position="68"/>
    </location>
</feature>
<proteinExistence type="predicted"/>
<feature type="compositionally biased region" description="Polar residues" evidence="1">
    <location>
        <begin position="18"/>
        <end position="39"/>
    </location>
</feature>
<name>A0A4U0W6F3_9PEZI</name>
<evidence type="ECO:0000256" key="1">
    <source>
        <dbReference type="SAM" id="MobiDB-lite"/>
    </source>
</evidence>